<comment type="pathway">
    <text evidence="4 19">Cell wall biogenesis; peptidoglycan biosynthesis.</text>
</comment>
<evidence type="ECO:0000256" key="11">
    <source>
        <dbReference type="ARBA" id="ARBA00022857"/>
    </source>
</evidence>
<dbReference type="GO" id="GO:0005829">
    <property type="term" value="C:cytosol"/>
    <property type="evidence" value="ECO:0007669"/>
    <property type="project" value="TreeGrafter"/>
</dbReference>
<feature type="active site" description="Proton donor" evidence="19">
    <location>
        <position position="226"/>
    </location>
</feature>
<organism evidence="21 22">
    <name type="scientific">Mucisphaera calidilacus</name>
    <dbReference type="NCBI Taxonomy" id="2527982"/>
    <lineage>
        <taxon>Bacteria</taxon>
        <taxon>Pseudomonadati</taxon>
        <taxon>Planctomycetota</taxon>
        <taxon>Phycisphaerae</taxon>
        <taxon>Phycisphaerales</taxon>
        <taxon>Phycisphaeraceae</taxon>
        <taxon>Mucisphaera</taxon>
    </lineage>
</organism>
<protein>
    <recommendedName>
        <fullName evidence="6 19">UDP-N-acetylenolpyruvoylglucosamine reductase</fullName>
        <ecNumber evidence="5 19">1.3.1.98</ecNumber>
    </recommendedName>
    <alternativeName>
        <fullName evidence="17 19">UDP-N-acetylmuramate dehydrogenase</fullName>
    </alternativeName>
</protein>
<comment type="cofactor">
    <cofactor evidence="1 19">
        <name>FAD</name>
        <dbReference type="ChEBI" id="CHEBI:57692"/>
    </cofactor>
</comment>
<dbReference type="SUPFAM" id="SSF56176">
    <property type="entry name" value="FAD-binding/transporter-associated domain-like"/>
    <property type="match status" value="1"/>
</dbReference>
<keyword evidence="11 19" id="KW-0521">NADP</keyword>
<evidence type="ECO:0000256" key="12">
    <source>
        <dbReference type="ARBA" id="ARBA00022960"/>
    </source>
</evidence>
<evidence type="ECO:0000256" key="18">
    <source>
        <dbReference type="ARBA" id="ARBA00048914"/>
    </source>
</evidence>
<dbReference type="Gene3D" id="3.30.465.10">
    <property type="match status" value="1"/>
</dbReference>
<dbReference type="KEGG" id="mcad:Pan265_01140"/>
<comment type="catalytic activity">
    <reaction evidence="18 19">
        <text>UDP-N-acetyl-alpha-D-muramate + NADP(+) = UDP-N-acetyl-3-O-(1-carboxyvinyl)-alpha-D-glucosamine + NADPH + H(+)</text>
        <dbReference type="Rhea" id="RHEA:12248"/>
        <dbReference type="ChEBI" id="CHEBI:15378"/>
        <dbReference type="ChEBI" id="CHEBI:57783"/>
        <dbReference type="ChEBI" id="CHEBI:58349"/>
        <dbReference type="ChEBI" id="CHEBI:68483"/>
        <dbReference type="ChEBI" id="CHEBI:70757"/>
        <dbReference type="EC" id="1.3.1.98"/>
    </reaction>
</comment>
<keyword evidence="15 19" id="KW-0131">Cell cycle</keyword>
<evidence type="ECO:0000256" key="15">
    <source>
        <dbReference type="ARBA" id="ARBA00023306"/>
    </source>
</evidence>
<keyword evidence="16 19" id="KW-0961">Cell wall biogenesis/degradation</keyword>
<evidence type="ECO:0000256" key="2">
    <source>
        <dbReference type="ARBA" id="ARBA00003921"/>
    </source>
</evidence>
<dbReference type="AlphaFoldDB" id="A0A518BTI9"/>
<dbReference type="InterPro" id="IPR036635">
    <property type="entry name" value="MurB_C_sf"/>
</dbReference>
<gene>
    <name evidence="19 21" type="primary">murB</name>
    <name evidence="21" type="ORF">Pan265_01140</name>
</gene>
<evidence type="ECO:0000256" key="4">
    <source>
        <dbReference type="ARBA" id="ARBA00004752"/>
    </source>
</evidence>
<evidence type="ECO:0000256" key="10">
    <source>
        <dbReference type="ARBA" id="ARBA00022827"/>
    </source>
</evidence>
<evidence type="ECO:0000313" key="22">
    <source>
        <dbReference type="Proteomes" id="UP000320386"/>
    </source>
</evidence>
<keyword evidence="10 19" id="KW-0274">FAD</keyword>
<dbReference type="InterPro" id="IPR016166">
    <property type="entry name" value="FAD-bd_PCMH"/>
</dbReference>
<sequence length="307" mass="32905">MTLPDTLFADLDLDLDVRRDAPLAPRTWYAVGGHAQALVTPADAHALATLLQRCRDSSVPVRILGSGANLLVADAGVPGVVITLDHPAFRQQHIEPDTGRLRVGAGSDLMALVNETVRHGLAGLEVLTGVPASLGGAIRMNAGGAYGEIADAILDVTLMDHDGNTATRQRADIDFRYRHSGLEQTIITDATLQLTPGNPDDLRQRLKDIFATKKAQQPFAAKSAGCAFKNPVDDHGRPNDAAGRIIDQCGLKGHRLGGAAVSERHANFITADPNATADDIINLIRRVQDEVERQTGIRLVREVVVWP</sequence>
<keyword evidence="7 19" id="KW-0963">Cytoplasm</keyword>
<evidence type="ECO:0000256" key="13">
    <source>
        <dbReference type="ARBA" id="ARBA00022984"/>
    </source>
</evidence>
<dbReference type="GO" id="GO:0008360">
    <property type="term" value="P:regulation of cell shape"/>
    <property type="evidence" value="ECO:0007669"/>
    <property type="project" value="UniProtKB-KW"/>
</dbReference>
<dbReference type="Pfam" id="PF01565">
    <property type="entry name" value="FAD_binding_4"/>
    <property type="match status" value="1"/>
</dbReference>
<dbReference type="EC" id="1.3.1.98" evidence="5 19"/>
<dbReference type="RefSeq" id="WP_236254517.1">
    <property type="nucleotide sequence ID" value="NZ_CP036280.1"/>
</dbReference>
<keyword evidence="12 19" id="KW-0133">Cell shape</keyword>
<dbReference type="GO" id="GO:0071555">
    <property type="term" value="P:cell wall organization"/>
    <property type="evidence" value="ECO:0007669"/>
    <property type="project" value="UniProtKB-KW"/>
</dbReference>
<reference evidence="21 22" key="1">
    <citation type="submission" date="2019-02" db="EMBL/GenBank/DDBJ databases">
        <title>Deep-cultivation of Planctomycetes and their phenomic and genomic characterization uncovers novel biology.</title>
        <authorList>
            <person name="Wiegand S."/>
            <person name="Jogler M."/>
            <person name="Boedeker C."/>
            <person name="Pinto D."/>
            <person name="Vollmers J."/>
            <person name="Rivas-Marin E."/>
            <person name="Kohn T."/>
            <person name="Peeters S.H."/>
            <person name="Heuer A."/>
            <person name="Rast P."/>
            <person name="Oberbeckmann S."/>
            <person name="Bunk B."/>
            <person name="Jeske O."/>
            <person name="Meyerdierks A."/>
            <person name="Storesund J.E."/>
            <person name="Kallscheuer N."/>
            <person name="Luecker S."/>
            <person name="Lage O.M."/>
            <person name="Pohl T."/>
            <person name="Merkel B.J."/>
            <person name="Hornburger P."/>
            <person name="Mueller R.-W."/>
            <person name="Bruemmer F."/>
            <person name="Labrenz M."/>
            <person name="Spormann A.M."/>
            <person name="Op den Camp H."/>
            <person name="Overmann J."/>
            <person name="Amann R."/>
            <person name="Jetten M.S.M."/>
            <person name="Mascher T."/>
            <person name="Medema M.H."/>
            <person name="Devos D.P."/>
            <person name="Kaster A.-K."/>
            <person name="Ovreas L."/>
            <person name="Rohde M."/>
            <person name="Galperin M.Y."/>
            <person name="Jogler C."/>
        </authorList>
    </citation>
    <scope>NUCLEOTIDE SEQUENCE [LARGE SCALE GENOMIC DNA]</scope>
    <source>
        <strain evidence="21 22">Pan265</strain>
    </source>
</reference>
<feature type="active site" evidence="19">
    <location>
        <position position="178"/>
    </location>
</feature>
<evidence type="ECO:0000259" key="20">
    <source>
        <dbReference type="PROSITE" id="PS51387"/>
    </source>
</evidence>
<keyword evidence="14 19" id="KW-0560">Oxidoreductase</keyword>
<dbReference type="PANTHER" id="PTHR21071:SF4">
    <property type="entry name" value="UDP-N-ACETYLENOLPYRUVOYLGLUCOSAMINE REDUCTASE"/>
    <property type="match status" value="1"/>
</dbReference>
<dbReference type="Gene3D" id="3.90.78.10">
    <property type="entry name" value="UDP-N-acetylenolpyruvoylglucosamine reductase, C-terminal domain"/>
    <property type="match status" value="1"/>
</dbReference>
<comment type="subcellular location">
    <subcellularLocation>
        <location evidence="3 19">Cytoplasm</location>
    </subcellularLocation>
</comment>
<dbReference type="NCBIfam" id="NF010480">
    <property type="entry name" value="PRK13905.1"/>
    <property type="match status" value="1"/>
</dbReference>
<dbReference type="InterPro" id="IPR011601">
    <property type="entry name" value="MurB_C"/>
</dbReference>
<dbReference type="InterPro" id="IPR006094">
    <property type="entry name" value="Oxid_FAD_bind_N"/>
</dbReference>
<comment type="function">
    <text evidence="2 19">Cell wall formation.</text>
</comment>
<dbReference type="GO" id="GO:0051301">
    <property type="term" value="P:cell division"/>
    <property type="evidence" value="ECO:0007669"/>
    <property type="project" value="UniProtKB-KW"/>
</dbReference>
<evidence type="ECO:0000256" key="19">
    <source>
        <dbReference type="HAMAP-Rule" id="MF_00037"/>
    </source>
</evidence>
<dbReference type="GO" id="GO:0071949">
    <property type="term" value="F:FAD binding"/>
    <property type="evidence" value="ECO:0007669"/>
    <property type="project" value="InterPro"/>
</dbReference>
<keyword evidence="22" id="KW-1185">Reference proteome</keyword>
<evidence type="ECO:0000256" key="14">
    <source>
        <dbReference type="ARBA" id="ARBA00023002"/>
    </source>
</evidence>
<dbReference type="SUPFAM" id="SSF56194">
    <property type="entry name" value="Uridine diphospho-N-Acetylenolpyruvylglucosamine reductase, MurB, C-terminal domain"/>
    <property type="match status" value="1"/>
</dbReference>
<keyword evidence="13 19" id="KW-0573">Peptidoglycan synthesis</keyword>
<dbReference type="InterPro" id="IPR016169">
    <property type="entry name" value="FAD-bd_PCMH_sub2"/>
</dbReference>
<feature type="domain" description="FAD-binding PCMH-type" evidence="20">
    <location>
        <begin position="31"/>
        <end position="197"/>
    </location>
</feature>
<dbReference type="Pfam" id="PF02873">
    <property type="entry name" value="MurB_C"/>
    <property type="match status" value="1"/>
</dbReference>
<dbReference type="Gene3D" id="3.30.43.10">
    <property type="entry name" value="Uridine Diphospho-n-acetylenolpyruvylglucosamine Reductase, domain 2"/>
    <property type="match status" value="1"/>
</dbReference>
<dbReference type="GO" id="GO:0009252">
    <property type="term" value="P:peptidoglycan biosynthetic process"/>
    <property type="evidence" value="ECO:0007669"/>
    <property type="project" value="UniProtKB-UniRule"/>
</dbReference>
<proteinExistence type="inferred from homology"/>
<dbReference type="InterPro" id="IPR036318">
    <property type="entry name" value="FAD-bd_PCMH-like_sf"/>
</dbReference>
<comment type="similarity">
    <text evidence="19">Belongs to the MurB family.</text>
</comment>
<evidence type="ECO:0000256" key="1">
    <source>
        <dbReference type="ARBA" id="ARBA00001974"/>
    </source>
</evidence>
<evidence type="ECO:0000256" key="7">
    <source>
        <dbReference type="ARBA" id="ARBA00022490"/>
    </source>
</evidence>
<evidence type="ECO:0000256" key="17">
    <source>
        <dbReference type="ARBA" id="ARBA00031026"/>
    </source>
</evidence>
<evidence type="ECO:0000256" key="5">
    <source>
        <dbReference type="ARBA" id="ARBA00012518"/>
    </source>
</evidence>
<keyword evidence="9 19" id="KW-0285">Flavoprotein</keyword>
<dbReference type="UniPathway" id="UPA00219"/>
<keyword evidence="8 19" id="KW-0132">Cell division</keyword>
<evidence type="ECO:0000256" key="3">
    <source>
        <dbReference type="ARBA" id="ARBA00004496"/>
    </source>
</evidence>
<evidence type="ECO:0000256" key="16">
    <source>
        <dbReference type="ARBA" id="ARBA00023316"/>
    </source>
</evidence>
<feature type="active site" evidence="19">
    <location>
        <position position="302"/>
    </location>
</feature>
<dbReference type="PANTHER" id="PTHR21071">
    <property type="entry name" value="UDP-N-ACETYLENOLPYRUVOYLGLUCOSAMINE REDUCTASE"/>
    <property type="match status" value="1"/>
</dbReference>
<dbReference type="Proteomes" id="UP000320386">
    <property type="component" value="Chromosome"/>
</dbReference>
<dbReference type="InterPro" id="IPR003170">
    <property type="entry name" value="MurB"/>
</dbReference>
<evidence type="ECO:0000256" key="8">
    <source>
        <dbReference type="ARBA" id="ARBA00022618"/>
    </source>
</evidence>
<dbReference type="InterPro" id="IPR016167">
    <property type="entry name" value="FAD-bd_PCMH_sub1"/>
</dbReference>
<evidence type="ECO:0000313" key="21">
    <source>
        <dbReference type="EMBL" id="QDU70291.1"/>
    </source>
</evidence>
<dbReference type="EMBL" id="CP036280">
    <property type="protein sequence ID" value="QDU70291.1"/>
    <property type="molecule type" value="Genomic_DNA"/>
</dbReference>
<evidence type="ECO:0000256" key="9">
    <source>
        <dbReference type="ARBA" id="ARBA00022630"/>
    </source>
</evidence>
<name>A0A518BTI9_9BACT</name>
<accession>A0A518BTI9</accession>
<dbReference type="PROSITE" id="PS51387">
    <property type="entry name" value="FAD_PCMH"/>
    <property type="match status" value="1"/>
</dbReference>
<dbReference type="GO" id="GO:0008762">
    <property type="term" value="F:UDP-N-acetylmuramate dehydrogenase activity"/>
    <property type="evidence" value="ECO:0007669"/>
    <property type="project" value="UniProtKB-UniRule"/>
</dbReference>
<evidence type="ECO:0000256" key="6">
    <source>
        <dbReference type="ARBA" id="ARBA00015188"/>
    </source>
</evidence>
<dbReference type="HAMAP" id="MF_00037">
    <property type="entry name" value="MurB"/>
    <property type="match status" value="1"/>
</dbReference>
<dbReference type="NCBIfam" id="TIGR00179">
    <property type="entry name" value="murB"/>
    <property type="match status" value="1"/>
</dbReference>